<keyword evidence="2" id="KW-1185">Reference proteome</keyword>
<protein>
    <recommendedName>
        <fullName evidence="3">Aminotransferase-like plant mobile domain-containing protein</fullName>
    </recommendedName>
</protein>
<dbReference type="PANTHER" id="PTHR48200:SF1">
    <property type="entry name" value="AMINOTRANSFERASE-LIKE PLANT MOBILE DOMAIN-CONTAINING PROTEIN"/>
    <property type="match status" value="1"/>
</dbReference>
<evidence type="ECO:0000313" key="2">
    <source>
        <dbReference type="Proteomes" id="UP000004994"/>
    </source>
</evidence>
<accession>A0A3Q7ITN3</accession>
<dbReference type="PANTHER" id="PTHR48200">
    <property type="entry name" value="PROTEIN, PUTATIVE-RELATED"/>
    <property type="match status" value="1"/>
</dbReference>
<dbReference type="OMA" id="HEDILIP"/>
<dbReference type="InParanoid" id="A0A3Q7ITN3"/>
<dbReference type="AlphaFoldDB" id="A0A3Q7ITN3"/>
<proteinExistence type="predicted"/>
<dbReference type="Gramene" id="Solyc11g020217.1.1">
    <property type="protein sequence ID" value="Solyc11g020217.1.1"/>
    <property type="gene ID" value="Solyc11g020217.1"/>
</dbReference>
<evidence type="ECO:0000313" key="1">
    <source>
        <dbReference type="EnsemblPlants" id="Solyc11g020217.1.1"/>
    </source>
</evidence>
<evidence type="ECO:0008006" key="3">
    <source>
        <dbReference type="Google" id="ProtNLM"/>
    </source>
</evidence>
<dbReference type="EnsemblPlants" id="Solyc11g020217.1.1">
    <property type="protein sequence ID" value="Solyc11g020217.1.1"/>
    <property type="gene ID" value="Solyc11g020217.1"/>
</dbReference>
<reference evidence="1" key="2">
    <citation type="submission" date="2019-01" db="UniProtKB">
        <authorList>
            <consortium name="EnsemblPlants"/>
        </authorList>
    </citation>
    <scope>IDENTIFICATION</scope>
    <source>
        <strain evidence="1">cv. Heinz 1706</strain>
    </source>
</reference>
<dbReference type="Proteomes" id="UP000004994">
    <property type="component" value="Chromosome 11"/>
</dbReference>
<organism evidence="1">
    <name type="scientific">Solanum lycopersicum</name>
    <name type="common">Tomato</name>
    <name type="synonym">Lycopersicon esculentum</name>
    <dbReference type="NCBI Taxonomy" id="4081"/>
    <lineage>
        <taxon>Eukaryota</taxon>
        <taxon>Viridiplantae</taxon>
        <taxon>Streptophyta</taxon>
        <taxon>Embryophyta</taxon>
        <taxon>Tracheophyta</taxon>
        <taxon>Spermatophyta</taxon>
        <taxon>Magnoliopsida</taxon>
        <taxon>eudicotyledons</taxon>
        <taxon>Gunneridae</taxon>
        <taxon>Pentapetalae</taxon>
        <taxon>asterids</taxon>
        <taxon>lamiids</taxon>
        <taxon>Solanales</taxon>
        <taxon>Solanaceae</taxon>
        <taxon>Solanoideae</taxon>
        <taxon>Solaneae</taxon>
        <taxon>Solanum</taxon>
        <taxon>Solanum subgen. Lycopersicon</taxon>
    </lineage>
</organism>
<name>A0A3Q7ITN3_SOLLC</name>
<reference evidence="1" key="1">
    <citation type="journal article" date="2012" name="Nature">
        <title>The tomato genome sequence provides insights into fleshy fruit evolution.</title>
        <authorList>
            <consortium name="Tomato Genome Consortium"/>
        </authorList>
    </citation>
    <scope>NUCLEOTIDE SEQUENCE [LARGE SCALE GENOMIC DNA]</scope>
    <source>
        <strain evidence="1">cv. Heinz 1706</strain>
    </source>
</reference>
<sequence>MNPAHRPLKTRMVTIPDPFLKVWWRFMNNDDKRVVQKHIGHLPSLLEMNAWPGLVGTMVKFWDSKNMVFRFREVELTPTIEEILISYESVAMCNKRKRHPDTDLLNPITWDFAKIKEKLSLVKAEWMDKLPGPNIPFRKLYYRFGRARAYEKHEDDHDWWLYHNRCNKTGGESFWYPRLRGLREEDVQWSIDSLVVTKNMVVRTEKVPYLVFAGLRGTRPYAPGRVLRQLGGKQELPQIADMRKFVTDHENGRVAFFEDMRRMWRSRRVLGEPVPDRFRLECSREYKEWLKKSLARTIEPGPNVPHVIADVGAKHQVRLHRLQEKFDRSELEHQRRHSEDAKVIARLKQEL</sequence>